<accession>A0ABY4G6N7</accession>
<name>A0ABY4G6N7_9BACT</name>
<gene>
    <name evidence="2" type="ORF">MUN86_01025</name>
</gene>
<dbReference type="EMBL" id="CP095061">
    <property type="protein sequence ID" value="UOQ66546.1"/>
    <property type="molecule type" value="Genomic_DNA"/>
</dbReference>
<evidence type="ECO:0000256" key="1">
    <source>
        <dbReference type="SAM" id="SignalP"/>
    </source>
</evidence>
<feature type="signal peptide" evidence="1">
    <location>
        <begin position="1"/>
        <end position="19"/>
    </location>
</feature>
<feature type="chain" id="PRO_5045070998" evidence="1">
    <location>
        <begin position="20"/>
        <end position="284"/>
    </location>
</feature>
<keyword evidence="3" id="KW-1185">Reference proteome</keyword>
<dbReference type="InterPro" id="IPR043749">
    <property type="entry name" value="DUF5694"/>
</dbReference>
<sequence>MKTIYLFLLFLCTATVSLAQTKQAELLLIGTFHFHNPGADLAKMKTFDVLTPKVQTELETITNKISQFAPDKIFVEWSSDDQAGLDELYTQYLGGKYEEYIKAKYPNPKRSDFFLKNEIIQLAFRAGKKAKLTKIYAIDYNKTSFPYDSVMKAMKEAHQETLIKGIEGDLKAVETNFNKKAETYTLTQLLLDFNTKEEFAANKAFYIDRVNRAGTISSFAGPYLVSEWYRRNLYMYSLVQKTVEPTDDKVMVLAGAGHAAMMKEFIELDNRFRIQELKNVLKSK</sequence>
<dbReference type="Proteomes" id="UP000830401">
    <property type="component" value="Chromosome"/>
</dbReference>
<evidence type="ECO:0000313" key="3">
    <source>
        <dbReference type="Proteomes" id="UP000830401"/>
    </source>
</evidence>
<organism evidence="2 3">
    <name type="scientific">Hymenobacter volaticus</name>
    <dbReference type="NCBI Taxonomy" id="2932254"/>
    <lineage>
        <taxon>Bacteria</taxon>
        <taxon>Pseudomonadati</taxon>
        <taxon>Bacteroidota</taxon>
        <taxon>Cytophagia</taxon>
        <taxon>Cytophagales</taxon>
        <taxon>Hymenobacteraceae</taxon>
        <taxon>Hymenobacter</taxon>
    </lineage>
</organism>
<proteinExistence type="predicted"/>
<keyword evidence="1" id="KW-0732">Signal</keyword>
<dbReference type="Pfam" id="PF18950">
    <property type="entry name" value="DUF5694"/>
    <property type="match status" value="1"/>
</dbReference>
<protein>
    <submittedName>
        <fullName evidence="2">DUF5694 domain-containing protein</fullName>
    </submittedName>
</protein>
<evidence type="ECO:0000313" key="2">
    <source>
        <dbReference type="EMBL" id="UOQ66546.1"/>
    </source>
</evidence>
<reference evidence="2" key="1">
    <citation type="submission" date="2022-04" db="EMBL/GenBank/DDBJ databases">
        <title>Hymenobacter sp. isolated from the air.</title>
        <authorList>
            <person name="Won M."/>
            <person name="Lee C.-M."/>
            <person name="Woen H.-Y."/>
            <person name="Kwon S.-W."/>
        </authorList>
    </citation>
    <scope>NUCLEOTIDE SEQUENCE</scope>
    <source>
        <strain evidence="2">5420S-77</strain>
    </source>
</reference>
<dbReference type="RefSeq" id="WP_245120750.1">
    <property type="nucleotide sequence ID" value="NZ_CP095061.1"/>
</dbReference>